<dbReference type="InterPro" id="IPR003593">
    <property type="entry name" value="AAA+_ATPase"/>
</dbReference>
<name>A0A0F9VSP1_9ZZZZ</name>
<gene>
    <name evidence="2" type="ORF">LCGC14_0369900</name>
</gene>
<dbReference type="InterPro" id="IPR027417">
    <property type="entry name" value="P-loop_NTPase"/>
</dbReference>
<proteinExistence type="predicted"/>
<reference evidence="2" key="1">
    <citation type="journal article" date="2015" name="Nature">
        <title>Complex archaea that bridge the gap between prokaryotes and eukaryotes.</title>
        <authorList>
            <person name="Spang A."/>
            <person name="Saw J.H."/>
            <person name="Jorgensen S.L."/>
            <person name="Zaremba-Niedzwiedzka K."/>
            <person name="Martijn J."/>
            <person name="Lind A.E."/>
            <person name="van Eijk R."/>
            <person name="Schleper C."/>
            <person name="Guy L."/>
            <person name="Ettema T.J."/>
        </authorList>
    </citation>
    <scope>NUCLEOTIDE SEQUENCE</scope>
</reference>
<protein>
    <recommendedName>
        <fullName evidence="1">AAA+ ATPase domain-containing protein</fullName>
    </recommendedName>
</protein>
<dbReference type="Gene3D" id="3.40.50.300">
    <property type="entry name" value="P-loop containing nucleotide triphosphate hydrolases"/>
    <property type="match status" value="1"/>
</dbReference>
<evidence type="ECO:0000313" key="2">
    <source>
        <dbReference type="EMBL" id="KKN76481.1"/>
    </source>
</evidence>
<evidence type="ECO:0000259" key="1">
    <source>
        <dbReference type="SMART" id="SM00382"/>
    </source>
</evidence>
<accession>A0A0F9VSP1</accession>
<dbReference type="SMART" id="SM00382">
    <property type="entry name" value="AAA"/>
    <property type="match status" value="1"/>
</dbReference>
<dbReference type="EMBL" id="LAZR01000295">
    <property type="protein sequence ID" value="KKN76481.1"/>
    <property type="molecule type" value="Genomic_DNA"/>
</dbReference>
<comment type="caution">
    <text evidence="2">The sequence shown here is derived from an EMBL/GenBank/DDBJ whole genome shotgun (WGS) entry which is preliminary data.</text>
</comment>
<dbReference type="SUPFAM" id="SSF52540">
    <property type="entry name" value="P-loop containing nucleoside triphosphate hydrolases"/>
    <property type="match status" value="1"/>
</dbReference>
<sequence length="413" mass="46216">MIEYTWDEERIFSELRLPTGRILKIQANSIRRERTGVHALIEISIKGSTKNVILAWDRFNIERDADRTRLSNSAYKQFLDEDKVYTSGELKQALDTFSGGLWEKSLEAFQPSPLVGEESKTQFLLDPYIIEGGGTILFGPPGRGKSFTAQLMMVCVDAGVDTFWKVKCADVLFINLERSRQSAANRLAPLNRILGYGSERPLMTLNARGKSLMEVADGIRKAIKKYNIKLVVLDSISRAGFGDLTENKPVNAIMDCLNDLCPTWLALAHSPRANDDHVYGGIHFDAAADIVIQLLSEVSPDGTLGIGLNVVKTNDTSTPPMQILAYEFGENGLKHIRKAKPLEFPEITSKPKTTMLQEVMGYLDEHEQASATEISEELNRSRPKISEMLKHNSNFTPIKKDGKSVIYGLKYRF</sequence>
<feature type="domain" description="AAA+ ATPase" evidence="1">
    <location>
        <begin position="131"/>
        <end position="298"/>
    </location>
</feature>
<dbReference type="AlphaFoldDB" id="A0A0F9VSP1"/>
<dbReference type="Pfam" id="PF13481">
    <property type="entry name" value="AAA_25"/>
    <property type="match status" value="1"/>
</dbReference>
<organism evidence="2">
    <name type="scientific">marine sediment metagenome</name>
    <dbReference type="NCBI Taxonomy" id="412755"/>
    <lineage>
        <taxon>unclassified sequences</taxon>
        <taxon>metagenomes</taxon>
        <taxon>ecological metagenomes</taxon>
    </lineage>
</organism>